<proteinExistence type="predicted"/>
<dbReference type="Pfam" id="PF07173">
    <property type="entry name" value="GRDP-like"/>
    <property type="match status" value="1"/>
</dbReference>
<dbReference type="InterPro" id="IPR009836">
    <property type="entry name" value="GRDP-like"/>
</dbReference>
<keyword evidence="2" id="KW-1185">Reference proteome</keyword>
<accession>A0A9P8VTU9</accession>
<dbReference type="OrthoDB" id="2684236at2759"/>
<organism evidence="1 2">
    <name type="scientific">Thelonectria olida</name>
    <dbReference type="NCBI Taxonomy" id="1576542"/>
    <lineage>
        <taxon>Eukaryota</taxon>
        <taxon>Fungi</taxon>
        <taxon>Dikarya</taxon>
        <taxon>Ascomycota</taxon>
        <taxon>Pezizomycotina</taxon>
        <taxon>Sordariomycetes</taxon>
        <taxon>Hypocreomycetidae</taxon>
        <taxon>Hypocreales</taxon>
        <taxon>Nectriaceae</taxon>
        <taxon>Thelonectria</taxon>
    </lineage>
</organism>
<sequence length="469" mass="52989">MALEWNDTTMALHHLRKNMVLAAGKQTDSRGRPFRLARTTAQRPIIPAREIFNADDGHAAENTPNTAMPSVSECATHLELLETLYVLRQQVLTSESIDTAMGISPKRETKTGRKGDTKTFKDDTLWDRRQPKWAKFVEFAVVRFLDWRASLTSFLGAGKNMADDNLPPLDIIMVWHTFLLNPRLFRNHCQGEELYSIKMPWASIHRNINNDDWTFTRSSAAVRRYEAVSGLKWDLVDQFGAWGTTGSGAGSRQCPQLDIFGIGQSTPTSRVAGDNTAATYCRLFQSLDTGLAAELHNAVIRQTAFVDKMNAHMWIRSPALEGTLSRGIDRYRKFCELLRLSKSVMLVPTLDIDLAWHTHQCAAGQYAQGITALVGRFVNHDDTIGKEDLGDGYGDTRRLFRIHFGKEYQNCGCWDCEMLLSELERAMDTQTGDVDMKSITAKVKEQVAYYRAVEVARRKGRRLPILNSH</sequence>
<dbReference type="AlphaFoldDB" id="A0A9P8VTU9"/>
<evidence type="ECO:0000313" key="2">
    <source>
        <dbReference type="Proteomes" id="UP000777438"/>
    </source>
</evidence>
<evidence type="ECO:0000313" key="1">
    <source>
        <dbReference type="EMBL" id="KAH6879394.1"/>
    </source>
</evidence>
<dbReference type="Proteomes" id="UP000777438">
    <property type="component" value="Unassembled WGS sequence"/>
</dbReference>
<dbReference type="PANTHER" id="PTHR34365">
    <property type="entry name" value="ENOLASE (DUF1399)"/>
    <property type="match status" value="1"/>
</dbReference>
<comment type="caution">
    <text evidence="1">The sequence shown here is derived from an EMBL/GenBank/DDBJ whole genome shotgun (WGS) entry which is preliminary data.</text>
</comment>
<dbReference type="EMBL" id="JAGPYM010000029">
    <property type="protein sequence ID" value="KAH6879394.1"/>
    <property type="molecule type" value="Genomic_DNA"/>
</dbReference>
<reference evidence="1 2" key="1">
    <citation type="journal article" date="2021" name="Nat. Commun.">
        <title>Genetic determinants of endophytism in the Arabidopsis root mycobiome.</title>
        <authorList>
            <person name="Mesny F."/>
            <person name="Miyauchi S."/>
            <person name="Thiergart T."/>
            <person name="Pickel B."/>
            <person name="Atanasova L."/>
            <person name="Karlsson M."/>
            <person name="Huettel B."/>
            <person name="Barry K.W."/>
            <person name="Haridas S."/>
            <person name="Chen C."/>
            <person name="Bauer D."/>
            <person name="Andreopoulos W."/>
            <person name="Pangilinan J."/>
            <person name="LaButti K."/>
            <person name="Riley R."/>
            <person name="Lipzen A."/>
            <person name="Clum A."/>
            <person name="Drula E."/>
            <person name="Henrissat B."/>
            <person name="Kohler A."/>
            <person name="Grigoriev I.V."/>
            <person name="Martin F.M."/>
            <person name="Hacquard S."/>
        </authorList>
    </citation>
    <scope>NUCLEOTIDE SEQUENCE [LARGE SCALE GENOMIC DNA]</scope>
    <source>
        <strain evidence="1 2">MPI-CAGE-CH-0241</strain>
    </source>
</reference>
<dbReference type="PANTHER" id="PTHR34365:SF7">
    <property type="entry name" value="GLYCINE-RICH DOMAIN-CONTAINING PROTEIN 1"/>
    <property type="match status" value="1"/>
</dbReference>
<protein>
    <submittedName>
        <fullName evidence="1">Uncharacterized protein</fullName>
    </submittedName>
</protein>
<name>A0A9P8VTU9_9HYPO</name>
<gene>
    <name evidence="1" type="ORF">B0T10DRAFT_496408</name>
</gene>